<reference evidence="1 2" key="1">
    <citation type="journal article" date="2022" name="Nat. Microbiol.">
        <title>The microbiome of a bacterivorous marine choanoflagellate contains a resource-demanding obligate bacterial associate.</title>
        <authorList>
            <person name="Needham D.M."/>
            <person name="Poirier C."/>
            <person name="Bachy C."/>
            <person name="George E.E."/>
            <person name="Wilken S."/>
            <person name="Yung C.C.M."/>
            <person name="Limardo A.J."/>
            <person name="Morando M."/>
            <person name="Sudek L."/>
            <person name="Malmstrom R.R."/>
            <person name="Keeling P.J."/>
            <person name="Santoro A.E."/>
            <person name="Worden A.Z."/>
        </authorList>
    </citation>
    <scope>NUCLEOTIDE SEQUENCE [LARGE SCALE GENOMIC DNA]</scope>
    <source>
        <strain evidence="1 2">Comchoano-1</strain>
    </source>
</reference>
<organism evidence="1 2">
    <name type="scientific">Candidatus Comchoanobacter bicostacola</name>
    <dbReference type="NCBI Taxonomy" id="2919598"/>
    <lineage>
        <taxon>Bacteria</taxon>
        <taxon>Pseudomonadati</taxon>
        <taxon>Pseudomonadota</taxon>
        <taxon>Gammaproteobacteria</taxon>
        <taxon>Candidatus Comchoanobacterales</taxon>
        <taxon>Candidatus Comchoanobacteraceae</taxon>
        <taxon>Candidatus Comchoanobacter</taxon>
    </lineage>
</organism>
<gene>
    <name evidence="1" type="ORF">MMH89_01750</name>
</gene>
<evidence type="ECO:0000313" key="2">
    <source>
        <dbReference type="Proteomes" id="UP001055955"/>
    </source>
</evidence>
<proteinExistence type="predicted"/>
<dbReference type="EMBL" id="CP092900">
    <property type="protein sequence ID" value="UTC24874.1"/>
    <property type="molecule type" value="Genomic_DNA"/>
</dbReference>
<protein>
    <submittedName>
        <fullName evidence="1">Uncharacterized protein</fullName>
    </submittedName>
</protein>
<dbReference type="RefSeq" id="WP_258568663.1">
    <property type="nucleotide sequence ID" value="NZ_CP092900.1"/>
</dbReference>
<keyword evidence="2" id="KW-1185">Reference proteome</keyword>
<accession>A0ABY5DN12</accession>
<sequence>MFVFLKKLALRFWAWLKRLFSRTPKPEQVSREAKVADVQTEDEVKQLAQVVKLFERLKDPADCYKDDNLEIKSFLETVYKGNEYQFGMLELQAEVAKLKSDPKALRVFLQQNIMRHKRGQKGLDWYFAPHFRGSVWNLNGRSKEVVAAISDNRVVRNNFRLMLEIIMKLHTIYPAHKFYKVRLDKFYWSAFQFFNIHKGVAGSGKEEIAFYNDVYMKKVGGATKSEYLHKAKYEECYSGHENTDLSRESFIKHVIGAK</sequence>
<name>A0ABY5DN12_9GAMM</name>
<dbReference type="Proteomes" id="UP001055955">
    <property type="component" value="Chromosome"/>
</dbReference>
<evidence type="ECO:0000313" key="1">
    <source>
        <dbReference type="EMBL" id="UTC24874.1"/>
    </source>
</evidence>